<evidence type="ECO:0000256" key="4">
    <source>
        <dbReference type="ARBA" id="ARBA00023136"/>
    </source>
</evidence>
<sequence>MNQSFYPGEDLASHFPLKAALSIFFLALVHHAFMFLCFSLLVLADLLSRWIAISAALLRAEGKSEATLLSMIRAIPRARRLGLICSSVMKEQGLSKLILYNLCVLVSACADYLLSESGFPSAMVSLAVGYLTAAEALSVMENLSEAGFSSVTFMLKHMKGGRK</sequence>
<dbReference type="Pfam" id="PF05105">
    <property type="entry name" value="Phage_holin_4_1"/>
    <property type="match status" value="1"/>
</dbReference>
<evidence type="ECO:0000256" key="1">
    <source>
        <dbReference type="ARBA" id="ARBA00004141"/>
    </source>
</evidence>
<protein>
    <submittedName>
        <fullName evidence="6">Uncharacterized protein</fullName>
    </submittedName>
</protein>
<evidence type="ECO:0000256" key="2">
    <source>
        <dbReference type="ARBA" id="ARBA00022692"/>
    </source>
</evidence>
<name>H1D052_9FIRM</name>
<proteinExistence type="predicted"/>
<feature type="transmembrane region" description="Helical" evidence="5">
    <location>
        <begin position="20"/>
        <end position="44"/>
    </location>
</feature>
<evidence type="ECO:0000256" key="3">
    <source>
        <dbReference type="ARBA" id="ARBA00022989"/>
    </source>
</evidence>
<dbReference type="HOGENOM" id="CLU_115442_1_0_9"/>
<evidence type="ECO:0000313" key="6">
    <source>
        <dbReference type="EMBL" id="EHO63087.1"/>
    </source>
</evidence>
<dbReference type="PATRIC" id="fig|742743.3.peg.1015"/>
<dbReference type="Proteomes" id="UP000003277">
    <property type="component" value="Unassembled WGS sequence"/>
</dbReference>
<comment type="caution">
    <text evidence="6">The sequence shown here is derived from an EMBL/GenBank/DDBJ whole genome shotgun (WGS) entry which is preliminary data.</text>
</comment>
<dbReference type="AlphaFoldDB" id="H1D052"/>
<dbReference type="EMBL" id="ADLT01000023">
    <property type="protein sequence ID" value="EHO63087.1"/>
    <property type="molecule type" value="Genomic_DNA"/>
</dbReference>
<keyword evidence="7" id="KW-1185">Reference proteome</keyword>
<keyword evidence="4 5" id="KW-0472">Membrane</keyword>
<accession>H1D052</accession>
<reference evidence="6 7" key="1">
    <citation type="submission" date="2011-11" db="EMBL/GenBank/DDBJ databases">
        <title>The Genome Sequence of Dialister succinatiphilus YIT 11850.</title>
        <authorList>
            <consortium name="The Broad Institute Genome Sequencing Platform"/>
            <person name="Earl A."/>
            <person name="Ward D."/>
            <person name="Feldgarden M."/>
            <person name="Gevers D."/>
            <person name="Morotomi M."/>
            <person name="Young S.K."/>
            <person name="Zeng Q."/>
            <person name="Gargeya S."/>
            <person name="Fitzgerald M."/>
            <person name="Haas B."/>
            <person name="Abouelleil A."/>
            <person name="Alvarado L."/>
            <person name="Arachchi H.M."/>
            <person name="Berlin A."/>
            <person name="Brown A."/>
            <person name="Chapman S.B."/>
            <person name="Dunbar C."/>
            <person name="Gearin G."/>
            <person name="Goldberg J."/>
            <person name="Griggs A."/>
            <person name="Gujja S."/>
            <person name="Heiman D."/>
            <person name="Howarth C."/>
            <person name="Lui A."/>
            <person name="MacDonald P.J.P."/>
            <person name="Montmayeur A."/>
            <person name="Murphy C."/>
            <person name="Neiman D."/>
            <person name="Pearson M."/>
            <person name="Priest M."/>
            <person name="Roberts A."/>
            <person name="Saif S."/>
            <person name="Shea T."/>
            <person name="Sisk P."/>
            <person name="Stolte C."/>
            <person name="Sykes S."/>
            <person name="Wortman J."/>
            <person name="Nusbaum C."/>
            <person name="Birren B."/>
        </authorList>
    </citation>
    <scope>NUCLEOTIDE SEQUENCE [LARGE SCALE GENOMIC DNA]</scope>
    <source>
        <strain evidence="6 7">YIT 11850</strain>
    </source>
</reference>
<evidence type="ECO:0000256" key="5">
    <source>
        <dbReference type="SAM" id="Phobius"/>
    </source>
</evidence>
<dbReference type="GO" id="GO:0016020">
    <property type="term" value="C:membrane"/>
    <property type="evidence" value="ECO:0007669"/>
    <property type="project" value="UniProtKB-SubCell"/>
</dbReference>
<gene>
    <name evidence="6" type="ORF">HMPREF9453_00990</name>
</gene>
<organism evidence="6 7">
    <name type="scientific">Dialister succinatiphilus YIT 11850</name>
    <dbReference type="NCBI Taxonomy" id="742743"/>
    <lineage>
        <taxon>Bacteria</taxon>
        <taxon>Bacillati</taxon>
        <taxon>Bacillota</taxon>
        <taxon>Negativicutes</taxon>
        <taxon>Veillonellales</taxon>
        <taxon>Veillonellaceae</taxon>
        <taxon>Dialister</taxon>
    </lineage>
</organism>
<dbReference type="InterPro" id="IPR006480">
    <property type="entry name" value="Phage_holin_4_1"/>
</dbReference>
<dbReference type="RefSeq" id="WP_008859486.1">
    <property type="nucleotide sequence ID" value="NZ_JH591187.1"/>
</dbReference>
<keyword evidence="2 5" id="KW-0812">Transmembrane</keyword>
<dbReference type="STRING" id="742743.HMPREF9453_00990"/>
<keyword evidence="3 5" id="KW-1133">Transmembrane helix</keyword>
<evidence type="ECO:0000313" key="7">
    <source>
        <dbReference type="Proteomes" id="UP000003277"/>
    </source>
</evidence>
<comment type="subcellular location">
    <subcellularLocation>
        <location evidence="1">Membrane</location>
        <topology evidence="1">Multi-pass membrane protein</topology>
    </subcellularLocation>
</comment>